<comment type="caution">
    <text evidence="1">The sequence shown here is derived from an EMBL/GenBank/DDBJ whole genome shotgun (WGS) entry which is preliminary data.</text>
</comment>
<organism evidence="1 2">
    <name type="scientific">Natrinema pellirubrum (strain DSM 15624 / CIP 106293 / JCM 10476 / NCIMB 786 / 157)</name>
    <dbReference type="NCBI Taxonomy" id="797303"/>
    <lineage>
        <taxon>Archaea</taxon>
        <taxon>Methanobacteriati</taxon>
        <taxon>Methanobacteriota</taxon>
        <taxon>Stenosarchaea group</taxon>
        <taxon>Halobacteria</taxon>
        <taxon>Halobacteriales</taxon>
        <taxon>Natrialbaceae</taxon>
        <taxon>Natrinema</taxon>
    </lineage>
</organism>
<gene>
    <name evidence="1" type="ORF">C488_05257</name>
</gene>
<dbReference type="Proteomes" id="UP000011593">
    <property type="component" value="Unassembled WGS sequence"/>
</dbReference>
<dbReference type="PATRIC" id="fig|797303.5.peg.1074"/>
<protein>
    <submittedName>
        <fullName evidence="1">Uncharacterized protein</fullName>
    </submittedName>
</protein>
<keyword evidence="2" id="KW-1185">Reference proteome</keyword>
<proteinExistence type="predicted"/>
<reference evidence="1 2" key="1">
    <citation type="journal article" date="2014" name="PLoS Genet.">
        <title>Phylogenetically driven sequencing of extremely halophilic archaea reveals strategies for static and dynamic osmo-response.</title>
        <authorList>
            <person name="Becker E.A."/>
            <person name="Seitzer P.M."/>
            <person name="Tritt A."/>
            <person name="Larsen D."/>
            <person name="Krusor M."/>
            <person name="Yao A.I."/>
            <person name="Wu D."/>
            <person name="Madern D."/>
            <person name="Eisen J.A."/>
            <person name="Darling A.E."/>
            <person name="Facciotti M.T."/>
        </authorList>
    </citation>
    <scope>NUCLEOTIDE SEQUENCE [LARGE SCALE GENOMIC DNA]</scope>
    <source>
        <strain evidence="1 2">DSM 15624</strain>
    </source>
</reference>
<sequence length="73" mass="7675">MEKRRRGAGFGLVAVDVDRRPVVGRGQIAVGRLRPGEVLVGGVGGVSLVGARVRRQIDVRLRPSISTSQSIAG</sequence>
<dbReference type="EMBL" id="AOIE01000027">
    <property type="protein sequence ID" value="ELY78728.1"/>
    <property type="molecule type" value="Genomic_DNA"/>
</dbReference>
<accession>L9Z0M2</accession>
<dbReference type="AlphaFoldDB" id="L9Z0M2"/>
<evidence type="ECO:0000313" key="1">
    <source>
        <dbReference type="EMBL" id="ELY78728.1"/>
    </source>
</evidence>
<name>L9Z0M2_NATP1</name>
<evidence type="ECO:0000313" key="2">
    <source>
        <dbReference type="Proteomes" id="UP000011593"/>
    </source>
</evidence>